<feature type="transmembrane region" description="Helical" evidence="1">
    <location>
        <begin position="319"/>
        <end position="342"/>
    </location>
</feature>
<dbReference type="InterPro" id="IPR014226">
    <property type="entry name" value="Spore_IM_YlbJ"/>
</dbReference>
<organism evidence="3 4">
    <name type="scientific">Romboutsia lituseburensis DSM 797</name>
    <dbReference type="NCBI Taxonomy" id="1121325"/>
    <lineage>
        <taxon>Bacteria</taxon>
        <taxon>Bacillati</taxon>
        <taxon>Bacillota</taxon>
        <taxon>Clostridia</taxon>
        <taxon>Peptostreptococcales</taxon>
        <taxon>Peptostreptococcaceae</taxon>
        <taxon>Romboutsia</taxon>
    </lineage>
</organism>
<dbReference type="Pfam" id="PF07670">
    <property type="entry name" value="Gate"/>
    <property type="match status" value="1"/>
</dbReference>
<dbReference type="Proteomes" id="UP000199068">
    <property type="component" value="Unassembled WGS sequence"/>
</dbReference>
<sequence length="401" mass="44309">MKKSTLFMFFMPVLIVLVLIFGIIIFPNESIQSAKEGLSIWTTVLIPSLLPFVIGANLIVDLKIVDIIGFIINPITRLIFNVSGKSALVFVISTVSGYPVGAKLASELRTNSQISRSEAQRLVSFCSTSGPLFIIGAVATGMFQNSDLGYLMISCHYLGAISVGLFFRNYGNEKIPKSPHSLRSNIQNVINTRYSNGQGFFVLFGNAVFNGVNTLLMVGGFVIVFSVVFKILYLFNIVSLISYIIYIPLSFFGVTKELCFAFISGLFEMTIGCNKVAAVVSTPEVLRAILASFLIGFSGLSILAQCCNFLAKTDIDIKLYIFSKLLHGTLAGLFTFLLYPVFKSTSIVSNFNTVYNVFYNNSVWNFYLSNYKLILPIFIIIYILASLIILERTSNKIKNAS</sequence>
<feature type="transmembrane region" description="Helical" evidence="1">
    <location>
        <begin position="373"/>
        <end position="390"/>
    </location>
</feature>
<feature type="transmembrane region" description="Helical" evidence="1">
    <location>
        <begin position="286"/>
        <end position="307"/>
    </location>
</feature>
<evidence type="ECO:0000259" key="2">
    <source>
        <dbReference type="Pfam" id="PF07670"/>
    </source>
</evidence>
<protein>
    <submittedName>
        <fullName evidence="3">Sporulation integral membrane protein YlbJ</fullName>
    </submittedName>
</protein>
<feature type="transmembrane region" description="Helical" evidence="1">
    <location>
        <begin position="122"/>
        <end position="143"/>
    </location>
</feature>
<dbReference type="EMBL" id="FNGW01000005">
    <property type="protein sequence ID" value="SDM08134.1"/>
    <property type="molecule type" value="Genomic_DNA"/>
</dbReference>
<feature type="transmembrane region" description="Helical" evidence="1">
    <location>
        <begin position="258"/>
        <end position="280"/>
    </location>
</feature>
<dbReference type="InterPro" id="IPR011642">
    <property type="entry name" value="Gate_dom"/>
</dbReference>
<keyword evidence="1" id="KW-0812">Transmembrane</keyword>
<evidence type="ECO:0000313" key="4">
    <source>
        <dbReference type="Proteomes" id="UP000199068"/>
    </source>
</evidence>
<dbReference type="AlphaFoldDB" id="A0A1G9QAP0"/>
<dbReference type="STRING" id="1121325.SAMN04515677_105117"/>
<evidence type="ECO:0000313" key="3">
    <source>
        <dbReference type="EMBL" id="SDM08134.1"/>
    </source>
</evidence>
<feature type="transmembrane region" description="Helical" evidence="1">
    <location>
        <begin position="38"/>
        <end position="59"/>
    </location>
</feature>
<gene>
    <name evidence="3" type="ORF">SAMN04515677_105117</name>
</gene>
<keyword evidence="4" id="KW-1185">Reference proteome</keyword>
<dbReference type="NCBIfam" id="TIGR02871">
    <property type="entry name" value="spore_ylbJ"/>
    <property type="match status" value="1"/>
</dbReference>
<evidence type="ECO:0000256" key="1">
    <source>
        <dbReference type="SAM" id="Phobius"/>
    </source>
</evidence>
<name>A0A1G9QAP0_9FIRM</name>
<keyword evidence="1" id="KW-0472">Membrane</keyword>
<feature type="transmembrane region" description="Helical" evidence="1">
    <location>
        <begin position="149"/>
        <end position="167"/>
    </location>
</feature>
<feature type="transmembrane region" description="Helical" evidence="1">
    <location>
        <begin position="6"/>
        <end position="26"/>
    </location>
</feature>
<feature type="domain" description="Nucleoside transporter/FeoB GTPase Gate" evidence="2">
    <location>
        <begin position="44"/>
        <end position="141"/>
    </location>
</feature>
<accession>A0A1G9QAP0</accession>
<feature type="transmembrane region" description="Helical" evidence="1">
    <location>
        <begin position="200"/>
        <end position="225"/>
    </location>
</feature>
<dbReference type="RefSeq" id="WP_092726109.1">
    <property type="nucleotide sequence ID" value="NZ_FNGW01000005.1"/>
</dbReference>
<proteinExistence type="predicted"/>
<reference evidence="3 4" key="1">
    <citation type="submission" date="2016-10" db="EMBL/GenBank/DDBJ databases">
        <authorList>
            <person name="de Groot N.N."/>
        </authorList>
    </citation>
    <scope>NUCLEOTIDE SEQUENCE [LARGE SCALE GENOMIC DNA]</scope>
    <source>
        <strain evidence="3 4">DSM 797</strain>
    </source>
</reference>
<keyword evidence="1" id="KW-1133">Transmembrane helix</keyword>
<feature type="transmembrane region" description="Helical" evidence="1">
    <location>
        <begin position="231"/>
        <end position="251"/>
    </location>
</feature>